<evidence type="ECO:0000313" key="4">
    <source>
        <dbReference type="WBParaSite" id="snap_masked-unitig_1866-processed-gene-0.0-mRNA-1"/>
    </source>
</evidence>
<evidence type="ECO:0000313" key="3">
    <source>
        <dbReference type="Proteomes" id="UP000095280"/>
    </source>
</evidence>
<feature type="compositionally biased region" description="Polar residues" evidence="2">
    <location>
        <begin position="288"/>
        <end position="298"/>
    </location>
</feature>
<dbReference type="AlphaFoldDB" id="A0A1I8JLF7"/>
<evidence type="ECO:0000256" key="1">
    <source>
        <dbReference type="SAM" id="Coils"/>
    </source>
</evidence>
<feature type="region of interest" description="Disordered" evidence="2">
    <location>
        <begin position="176"/>
        <end position="273"/>
    </location>
</feature>
<name>A0A1I8JLF7_9PLAT</name>
<feature type="compositionally biased region" description="Polar residues" evidence="2">
    <location>
        <begin position="53"/>
        <end position="63"/>
    </location>
</feature>
<feature type="coiled-coil region" evidence="1">
    <location>
        <begin position="99"/>
        <end position="126"/>
    </location>
</feature>
<keyword evidence="3" id="KW-1185">Reference proteome</keyword>
<feature type="compositionally biased region" description="Polar residues" evidence="2">
    <location>
        <begin position="225"/>
        <end position="234"/>
    </location>
</feature>
<feature type="region of interest" description="Disordered" evidence="2">
    <location>
        <begin position="41"/>
        <end position="74"/>
    </location>
</feature>
<reference evidence="4" key="1">
    <citation type="submission" date="2016-11" db="UniProtKB">
        <authorList>
            <consortium name="WormBaseParasite"/>
        </authorList>
    </citation>
    <scope>IDENTIFICATION</scope>
</reference>
<feature type="region of interest" description="Disordered" evidence="2">
    <location>
        <begin position="287"/>
        <end position="360"/>
    </location>
</feature>
<dbReference type="WBParaSite" id="snap_masked-unitig_1866-processed-gene-0.0-mRNA-1">
    <property type="protein sequence ID" value="snap_masked-unitig_1866-processed-gene-0.0-mRNA-1"/>
    <property type="gene ID" value="snap_masked-unitig_1866-processed-gene-0.0"/>
</dbReference>
<protein>
    <submittedName>
        <fullName evidence="4">Smoothelin domain-containing protein</fullName>
    </submittedName>
</protein>
<keyword evidence="1" id="KW-0175">Coiled coil</keyword>
<organism evidence="3 4">
    <name type="scientific">Macrostomum lignano</name>
    <dbReference type="NCBI Taxonomy" id="282301"/>
    <lineage>
        <taxon>Eukaryota</taxon>
        <taxon>Metazoa</taxon>
        <taxon>Spiralia</taxon>
        <taxon>Lophotrochozoa</taxon>
        <taxon>Platyhelminthes</taxon>
        <taxon>Rhabditophora</taxon>
        <taxon>Macrostomorpha</taxon>
        <taxon>Macrostomida</taxon>
        <taxon>Macrostomidae</taxon>
        <taxon>Macrostomum</taxon>
    </lineage>
</organism>
<accession>A0A1I8JLF7</accession>
<feature type="compositionally biased region" description="Pro residues" evidence="2">
    <location>
        <begin position="177"/>
        <end position="186"/>
    </location>
</feature>
<proteinExistence type="predicted"/>
<evidence type="ECO:0000256" key="2">
    <source>
        <dbReference type="SAM" id="MobiDB-lite"/>
    </source>
</evidence>
<dbReference type="Proteomes" id="UP000095280">
    <property type="component" value="Unplaced"/>
</dbReference>
<sequence>MMQMQWLLLMGQTPSNSHLTALDQLLSQAGQQASIRSAPTIRQRLSKQRHSQRSSVGAQSLTSSGGGEASFGDDRWAAPRLGRVSDRLGVIRHLQILRSEEVRKSLEELDAVLREYDEEEDDCEGDRRAVDLNAIQRAATAGSAMQVAAYCAAGQPRCPTVRARLRADGGLRRFCLPPMPQQPAVPPSCSSFGRRCDAEPQRSQQQQQPPQQPNKPSVPKRTPGTCLSTRTGQQLSPSSPPLPPPSSEDVQLPSPPTPQPQAAAAAAEAEIETDVPSVSEILSRFNRAPSQTSKTPQSLQPVPQAAKAPPPLQPVPTEFKGAATVSAGPTGFKGATPAGPHNFKGTTPTGPTNFKGAGATGGATDFKGAATAPAGPTNFKGAATNNGCRPSARLSRCCCCYIDFWNAIATANAAAAAPARSSATAPNGATSASSDCSAVVAASSRLPVASPSKPLVAVKKGD</sequence>